<feature type="transmembrane region" description="Helical" evidence="6">
    <location>
        <begin position="64"/>
        <end position="86"/>
    </location>
</feature>
<dbReference type="Pfam" id="PF00892">
    <property type="entry name" value="EamA"/>
    <property type="match status" value="2"/>
</dbReference>
<accession>A0A1L7AB30</accession>
<feature type="transmembrane region" description="Helical" evidence="6">
    <location>
        <begin position="120"/>
        <end position="138"/>
    </location>
</feature>
<keyword evidence="5 6" id="KW-0472">Membrane</keyword>
<dbReference type="PANTHER" id="PTHR32322">
    <property type="entry name" value="INNER MEMBRANE TRANSPORTER"/>
    <property type="match status" value="1"/>
</dbReference>
<dbReference type="STRING" id="257708.RGI145_01665"/>
<evidence type="ECO:0000256" key="6">
    <source>
        <dbReference type="SAM" id="Phobius"/>
    </source>
</evidence>
<proteinExistence type="inferred from homology"/>
<dbReference type="GO" id="GO:0016020">
    <property type="term" value="C:membrane"/>
    <property type="evidence" value="ECO:0007669"/>
    <property type="project" value="UniProtKB-SubCell"/>
</dbReference>
<dbReference type="RefSeq" id="WP_075796968.1">
    <property type="nucleotide sequence ID" value="NZ_CP015583.1"/>
</dbReference>
<evidence type="ECO:0000259" key="7">
    <source>
        <dbReference type="Pfam" id="PF00892"/>
    </source>
</evidence>
<dbReference type="InterPro" id="IPR037185">
    <property type="entry name" value="EmrE-like"/>
</dbReference>
<comment type="subcellular location">
    <subcellularLocation>
        <location evidence="1">Membrane</location>
        <topology evidence="1">Multi-pass membrane protein</topology>
    </subcellularLocation>
</comment>
<evidence type="ECO:0000313" key="9">
    <source>
        <dbReference type="Proteomes" id="UP000185494"/>
    </source>
</evidence>
<dbReference type="EMBL" id="CP015583">
    <property type="protein sequence ID" value="APT56012.1"/>
    <property type="molecule type" value="Genomic_DNA"/>
</dbReference>
<feature type="domain" description="EamA" evidence="7">
    <location>
        <begin position="7"/>
        <end position="135"/>
    </location>
</feature>
<feature type="domain" description="EamA" evidence="7">
    <location>
        <begin position="150"/>
        <end position="285"/>
    </location>
</feature>
<feature type="transmembrane region" description="Helical" evidence="6">
    <location>
        <begin position="150"/>
        <end position="171"/>
    </location>
</feature>
<dbReference type="SUPFAM" id="SSF103481">
    <property type="entry name" value="Multidrug resistance efflux transporter EmrE"/>
    <property type="match status" value="2"/>
</dbReference>
<comment type="similarity">
    <text evidence="2">Belongs to the EamA transporter family.</text>
</comment>
<evidence type="ECO:0000256" key="5">
    <source>
        <dbReference type="ARBA" id="ARBA00023136"/>
    </source>
</evidence>
<dbReference type="PANTHER" id="PTHR32322:SF2">
    <property type="entry name" value="EAMA DOMAIN-CONTAINING PROTEIN"/>
    <property type="match status" value="1"/>
</dbReference>
<feature type="transmembrane region" description="Helical" evidence="6">
    <location>
        <begin position="32"/>
        <end position="52"/>
    </location>
</feature>
<dbReference type="Proteomes" id="UP000185494">
    <property type="component" value="Chromosome 1"/>
</dbReference>
<dbReference type="Gene3D" id="1.10.3730.20">
    <property type="match status" value="1"/>
</dbReference>
<feature type="transmembrane region" description="Helical" evidence="6">
    <location>
        <begin position="178"/>
        <end position="200"/>
    </location>
</feature>
<feature type="transmembrane region" description="Helical" evidence="6">
    <location>
        <begin position="242"/>
        <end position="262"/>
    </location>
</feature>
<evidence type="ECO:0000256" key="1">
    <source>
        <dbReference type="ARBA" id="ARBA00004141"/>
    </source>
</evidence>
<evidence type="ECO:0000256" key="2">
    <source>
        <dbReference type="ARBA" id="ARBA00007362"/>
    </source>
</evidence>
<evidence type="ECO:0000313" key="8">
    <source>
        <dbReference type="EMBL" id="APT56012.1"/>
    </source>
</evidence>
<protein>
    <recommendedName>
        <fullName evidence="7">EamA domain-containing protein</fullName>
    </recommendedName>
</protein>
<organism evidence="8 9">
    <name type="scientific">Roseomonas gilardii</name>
    <dbReference type="NCBI Taxonomy" id="257708"/>
    <lineage>
        <taxon>Bacteria</taxon>
        <taxon>Pseudomonadati</taxon>
        <taxon>Pseudomonadota</taxon>
        <taxon>Alphaproteobacteria</taxon>
        <taxon>Acetobacterales</taxon>
        <taxon>Roseomonadaceae</taxon>
        <taxon>Roseomonas</taxon>
    </lineage>
</organism>
<name>A0A1L7AB30_9PROT</name>
<keyword evidence="4 6" id="KW-1133">Transmembrane helix</keyword>
<dbReference type="InterPro" id="IPR050638">
    <property type="entry name" value="AA-Vitamin_Transporters"/>
</dbReference>
<keyword evidence="3 6" id="KW-0812">Transmembrane</keyword>
<dbReference type="AlphaFoldDB" id="A0A1L7AB30"/>
<reference evidence="8 9" key="1">
    <citation type="submission" date="2016-05" db="EMBL/GenBank/DDBJ databases">
        <title>Complete Genome and Methylome Analysis of Psychrotrophic Bacterial Isolates from Antarctic Lake Untersee.</title>
        <authorList>
            <person name="Fomenkov A."/>
            <person name="Akimov V.N."/>
            <person name="Vasilyeva L.V."/>
            <person name="Andersen D."/>
            <person name="Vincze T."/>
            <person name="Roberts R.J."/>
        </authorList>
    </citation>
    <scope>NUCLEOTIDE SEQUENCE [LARGE SCALE GENOMIC DNA]</scope>
    <source>
        <strain evidence="8 9">U14-5</strain>
    </source>
</reference>
<evidence type="ECO:0000256" key="3">
    <source>
        <dbReference type="ARBA" id="ARBA00022692"/>
    </source>
</evidence>
<evidence type="ECO:0000256" key="4">
    <source>
        <dbReference type="ARBA" id="ARBA00022989"/>
    </source>
</evidence>
<feature type="transmembrane region" description="Helical" evidence="6">
    <location>
        <begin position="212"/>
        <end position="235"/>
    </location>
</feature>
<dbReference type="KEGG" id="rgi:RGI145_01665"/>
<feature type="transmembrane region" description="Helical" evidence="6">
    <location>
        <begin position="92"/>
        <end position="113"/>
    </location>
</feature>
<dbReference type="InterPro" id="IPR000620">
    <property type="entry name" value="EamA_dom"/>
</dbReference>
<feature type="transmembrane region" description="Helical" evidence="6">
    <location>
        <begin position="268"/>
        <end position="285"/>
    </location>
</feature>
<sequence>MRAGDALLAGCFVLIWGAAFNAAKVVVSDWPPLWALAVRFGLTAPLLLALMLARGHRLPRGADLLRVAGMGLLGTGGYLALSWSAATHVASGLTALISACSPLFVAMGEVLFLGQRMAPLAWGGLGLGWLGVAVLGIGRAGQGLGAGEMLGFGLALAGALAQGAGILLFAPARGRVDLWAASFGQSVTSALLLLALAPLLEGAPPGSAAPATVLALGYCILLSGVIGYGIMFTLFRRLPASTVTALQLLSPVVAVLLGWGFLGERLGWSDLGGGGVTLIGLLLLLRARVRPVERG</sequence>
<dbReference type="eggNOG" id="COG0697">
    <property type="taxonomic scope" value="Bacteria"/>
</dbReference>
<gene>
    <name evidence="8" type="ORF">RGI145_01665</name>
</gene>